<evidence type="ECO:0000313" key="1">
    <source>
        <dbReference type="EMBL" id="VFK27483.1"/>
    </source>
</evidence>
<evidence type="ECO:0000313" key="3">
    <source>
        <dbReference type="EMBL" id="VFK75667.1"/>
    </source>
</evidence>
<name>A0A450XDW2_9GAMM</name>
<evidence type="ECO:0000313" key="2">
    <source>
        <dbReference type="EMBL" id="VFK32046.1"/>
    </source>
</evidence>
<sequence>MVVSPLLRAMIDVMTQPRFWVAFIVARQTQGSVFAQPWAGLCSPCGAKDQVHDHDSPFPKNSLSSCRGISGEGTIVAGRFSRYRIARDRHIFSRCPQGSRCPRNDLEHRGHGFPSPPIPRVFPTESIPLPRRDCFPGRNHPCTRWIG</sequence>
<dbReference type="EMBL" id="CAADFQ010000029">
    <property type="protein sequence ID" value="VFK32046.1"/>
    <property type="molecule type" value="Genomic_DNA"/>
</dbReference>
<dbReference type="EMBL" id="CAADGH010000028">
    <property type="protein sequence ID" value="VFK75667.1"/>
    <property type="molecule type" value="Genomic_DNA"/>
</dbReference>
<proteinExistence type="predicted"/>
<accession>A0A450XDW2</accession>
<reference evidence="1" key="1">
    <citation type="submission" date="2019-02" db="EMBL/GenBank/DDBJ databases">
        <authorList>
            <person name="Gruber-Vodicka R. H."/>
            <person name="Seah K. B. B."/>
        </authorList>
    </citation>
    <scope>NUCLEOTIDE SEQUENCE</scope>
    <source>
        <strain evidence="1">BECK_BZ197</strain>
        <strain evidence="3">BECK_BZ198</strain>
        <strain evidence="2">BECK_BZ199</strain>
    </source>
</reference>
<protein>
    <submittedName>
        <fullName evidence="1">Uncharacterized protein</fullName>
    </submittedName>
</protein>
<organism evidence="1">
    <name type="scientific">Candidatus Kentrum sp. MB</name>
    <dbReference type="NCBI Taxonomy" id="2138164"/>
    <lineage>
        <taxon>Bacteria</taxon>
        <taxon>Pseudomonadati</taxon>
        <taxon>Pseudomonadota</taxon>
        <taxon>Gammaproteobacteria</taxon>
        <taxon>Candidatus Kentrum</taxon>
    </lineage>
</organism>
<gene>
    <name evidence="1" type="ORF">BECKMB1821G_GA0114241_102818</name>
    <name evidence="3" type="ORF">BECKMB1821H_GA0114242_102831</name>
    <name evidence="2" type="ORF">BECKMB1821I_GA0114274_102917</name>
</gene>
<dbReference type="AlphaFoldDB" id="A0A450XDW2"/>
<dbReference type="EMBL" id="CAADFO010000028">
    <property type="protein sequence ID" value="VFK27483.1"/>
    <property type="molecule type" value="Genomic_DNA"/>
</dbReference>